<keyword evidence="7" id="KW-1185">Reference proteome</keyword>
<keyword evidence="3" id="KW-0732">Signal</keyword>
<name>A0ABR6V437_9PSED</name>
<dbReference type="InterPro" id="IPR036291">
    <property type="entry name" value="NAD(P)-bd_dom_sf"/>
</dbReference>
<feature type="domain" description="6-phosphogluconate dehydrogenase NADP-binding" evidence="4">
    <location>
        <begin position="3"/>
        <end position="161"/>
    </location>
</feature>
<dbReference type="InterPro" id="IPR006115">
    <property type="entry name" value="6PGDH_NADP-bd"/>
</dbReference>
<feature type="signal peptide" evidence="3">
    <location>
        <begin position="1"/>
        <end position="17"/>
    </location>
</feature>
<feature type="chain" id="PRO_5046933954" evidence="3">
    <location>
        <begin position="18"/>
        <end position="274"/>
    </location>
</feature>
<dbReference type="InterPro" id="IPR008927">
    <property type="entry name" value="6-PGluconate_DH-like_C_sf"/>
</dbReference>
<evidence type="ECO:0000259" key="5">
    <source>
        <dbReference type="Pfam" id="PF14833"/>
    </source>
</evidence>
<evidence type="ECO:0000256" key="3">
    <source>
        <dbReference type="SAM" id="SignalP"/>
    </source>
</evidence>
<dbReference type="SUPFAM" id="SSF48179">
    <property type="entry name" value="6-phosphogluconate dehydrogenase C-terminal domain-like"/>
    <property type="match status" value="1"/>
</dbReference>
<dbReference type="Gene3D" id="3.40.50.720">
    <property type="entry name" value="NAD(P)-binding Rossmann-like Domain"/>
    <property type="match status" value="1"/>
</dbReference>
<evidence type="ECO:0000256" key="2">
    <source>
        <dbReference type="ARBA" id="ARBA00023027"/>
    </source>
</evidence>
<keyword evidence="1" id="KW-0560">Oxidoreductase</keyword>
<dbReference type="EMBL" id="JABWRS010000003">
    <property type="protein sequence ID" value="MBC3474985.1"/>
    <property type="molecule type" value="Genomic_DNA"/>
</dbReference>
<dbReference type="PANTHER" id="PTHR22981:SF7">
    <property type="entry name" value="3-HYDROXYISOBUTYRATE DEHYDROGENASE, MITOCHONDRIAL"/>
    <property type="match status" value="1"/>
</dbReference>
<dbReference type="PIRSF" id="PIRSF000103">
    <property type="entry name" value="HIBADH"/>
    <property type="match status" value="1"/>
</dbReference>
<dbReference type="Gene3D" id="1.10.1040.10">
    <property type="entry name" value="N-(1-d-carboxylethyl)-l-norvaline Dehydrogenase, domain 2"/>
    <property type="match status" value="1"/>
</dbReference>
<dbReference type="Proteomes" id="UP000628086">
    <property type="component" value="Unassembled WGS sequence"/>
</dbReference>
<feature type="domain" description="3-hydroxyisobutyrate dehydrogenase-like NAD-binding" evidence="5">
    <location>
        <begin position="164"/>
        <end position="271"/>
    </location>
</feature>
<comment type="caution">
    <text evidence="6">The sequence shown here is derived from an EMBL/GenBank/DDBJ whole genome shotgun (WGS) entry which is preliminary data.</text>
</comment>
<accession>A0ABR6V437</accession>
<reference evidence="6 7" key="1">
    <citation type="journal article" date="2020" name="Microorganisms">
        <title>Reliable Identification of Environmental Pseudomonas Isolates Using the rpoD Gene.</title>
        <authorList>
            <consortium name="The Broad Institute Genome Sequencing Platform"/>
            <person name="Girard L."/>
            <person name="Lood C."/>
            <person name="Rokni-Zadeh H."/>
            <person name="van Noort V."/>
            <person name="Lavigne R."/>
            <person name="De Mot R."/>
        </authorList>
    </citation>
    <scope>NUCLEOTIDE SEQUENCE [LARGE SCALE GENOMIC DNA]</scope>
    <source>
        <strain evidence="6 7">RW7P2</strain>
    </source>
</reference>
<dbReference type="SUPFAM" id="SSF51735">
    <property type="entry name" value="NAD(P)-binding Rossmann-fold domains"/>
    <property type="match status" value="1"/>
</dbReference>
<proteinExistence type="predicted"/>
<evidence type="ECO:0000313" key="7">
    <source>
        <dbReference type="Proteomes" id="UP000628086"/>
    </source>
</evidence>
<gene>
    <name evidence="6" type="ORF">HU747_05170</name>
</gene>
<evidence type="ECO:0000259" key="4">
    <source>
        <dbReference type="Pfam" id="PF03446"/>
    </source>
</evidence>
<sequence>MSKVCFFGLGMMGRPMAALVAQAGYPLVVSDTDQKLLKEVCQQTGAQSLDASRHLADVDVVITMLPNAQAVSNTLVGTYGLAKLLKPGACVIDMSASEPSKSQALSRDLAKGGVDWLDAPVFGDVQEALAGTLTILVGGRFETLQRHAQLLSVLGAVTHVGPDGAGHAVKVLNSYVSAAGVLATIEALQVVEKFGVGRETMTRVLNSKSGANVITANRIHQFMISGTSSSELALQPMIQDLKTAMTIAEQVRGPMNLGHECLACWQRAAEQQPL</sequence>
<evidence type="ECO:0000313" key="6">
    <source>
        <dbReference type="EMBL" id="MBC3474985.1"/>
    </source>
</evidence>
<dbReference type="Pfam" id="PF14833">
    <property type="entry name" value="NAD_binding_11"/>
    <property type="match status" value="1"/>
</dbReference>
<dbReference type="InterPro" id="IPR029154">
    <property type="entry name" value="HIBADH-like_NADP-bd"/>
</dbReference>
<dbReference type="Pfam" id="PF03446">
    <property type="entry name" value="NAD_binding_2"/>
    <property type="match status" value="1"/>
</dbReference>
<dbReference type="InterPro" id="IPR015815">
    <property type="entry name" value="HIBADH-related"/>
</dbReference>
<protein>
    <submittedName>
        <fullName evidence="6">NAD(P)-dependent oxidoreductase</fullName>
    </submittedName>
</protein>
<dbReference type="InterPro" id="IPR013328">
    <property type="entry name" value="6PGD_dom2"/>
</dbReference>
<keyword evidence="2" id="KW-0520">NAD</keyword>
<dbReference type="PANTHER" id="PTHR22981">
    <property type="entry name" value="3-HYDROXYISOBUTYRATE DEHYDROGENASE-RELATED"/>
    <property type="match status" value="1"/>
</dbReference>
<organism evidence="6 7">
    <name type="scientific">Pseudomonas taiwanensis</name>
    <dbReference type="NCBI Taxonomy" id="470150"/>
    <lineage>
        <taxon>Bacteria</taxon>
        <taxon>Pseudomonadati</taxon>
        <taxon>Pseudomonadota</taxon>
        <taxon>Gammaproteobacteria</taxon>
        <taxon>Pseudomonadales</taxon>
        <taxon>Pseudomonadaceae</taxon>
        <taxon>Pseudomonas</taxon>
    </lineage>
</organism>
<evidence type="ECO:0000256" key="1">
    <source>
        <dbReference type="ARBA" id="ARBA00023002"/>
    </source>
</evidence>